<keyword evidence="10" id="KW-0408">Iron</keyword>
<dbReference type="PANTHER" id="PTHR43020:SF2">
    <property type="entry name" value="MITOCHONDRIAL TRNA METHYLTHIOTRANSFERASE CDK5RAP1"/>
    <property type="match status" value="1"/>
</dbReference>
<evidence type="ECO:0000256" key="10">
    <source>
        <dbReference type="ARBA" id="ARBA00023004"/>
    </source>
</evidence>
<dbReference type="AlphaFoldDB" id="A0AAX4HN22"/>
<dbReference type="InterPro" id="IPR013848">
    <property type="entry name" value="Methylthiotransferase_N"/>
</dbReference>
<comment type="catalytic activity">
    <reaction evidence="13">
        <text>N(6)-L-threonylcarbamoyladenosine(37) in tRNA + (sulfur carrier)-SH + AH2 + 2 S-adenosyl-L-methionine = 2-methylsulfanyl-N(6)-L-threonylcarbamoyladenosine(37) in tRNA + (sulfur carrier)-H + 5'-deoxyadenosine + L-methionine + A + S-adenosyl-L-homocysteine + 2 H(+)</text>
        <dbReference type="Rhea" id="RHEA:37075"/>
        <dbReference type="Rhea" id="RHEA-COMP:10163"/>
        <dbReference type="Rhea" id="RHEA-COMP:11092"/>
        <dbReference type="Rhea" id="RHEA-COMP:14737"/>
        <dbReference type="Rhea" id="RHEA-COMP:14739"/>
        <dbReference type="ChEBI" id="CHEBI:13193"/>
        <dbReference type="ChEBI" id="CHEBI:15378"/>
        <dbReference type="ChEBI" id="CHEBI:17319"/>
        <dbReference type="ChEBI" id="CHEBI:17499"/>
        <dbReference type="ChEBI" id="CHEBI:29917"/>
        <dbReference type="ChEBI" id="CHEBI:57844"/>
        <dbReference type="ChEBI" id="CHEBI:57856"/>
        <dbReference type="ChEBI" id="CHEBI:59789"/>
        <dbReference type="ChEBI" id="CHEBI:64428"/>
        <dbReference type="ChEBI" id="CHEBI:74418"/>
        <dbReference type="ChEBI" id="CHEBI:74420"/>
        <dbReference type="EC" id="2.8.4.5"/>
    </reaction>
</comment>
<evidence type="ECO:0000256" key="4">
    <source>
        <dbReference type="ARBA" id="ARBA00022485"/>
    </source>
</evidence>
<dbReference type="Gene3D" id="3.80.30.20">
    <property type="entry name" value="tm_1862 like domain"/>
    <property type="match status" value="1"/>
</dbReference>
<keyword evidence="11" id="KW-0411">Iron-sulfur</keyword>
<evidence type="ECO:0000259" key="16">
    <source>
        <dbReference type="PROSITE" id="PS51449"/>
    </source>
</evidence>
<evidence type="ECO:0000256" key="12">
    <source>
        <dbReference type="ARBA" id="ARBA00031213"/>
    </source>
</evidence>
<proteinExistence type="inferred from homology"/>
<evidence type="ECO:0000256" key="13">
    <source>
        <dbReference type="ARBA" id="ARBA00051661"/>
    </source>
</evidence>
<name>A0AAX4HN22_9BACT</name>
<evidence type="ECO:0000256" key="8">
    <source>
        <dbReference type="ARBA" id="ARBA00022694"/>
    </source>
</evidence>
<dbReference type="Gene3D" id="3.40.50.12160">
    <property type="entry name" value="Methylthiotransferase, N-terminal domain"/>
    <property type="match status" value="1"/>
</dbReference>
<dbReference type="SFLD" id="SFLDG01082">
    <property type="entry name" value="B12-binding_domain_containing"/>
    <property type="match status" value="1"/>
</dbReference>
<evidence type="ECO:0000313" key="19">
    <source>
        <dbReference type="Proteomes" id="UP001324634"/>
    </source>
</evidence>
<evidence type="ECO:0000256" key="1">
    <source>
        <dbReference type="ARBA" id="ARBA00001966"/>
    </source>
</evidence>
<dbReference type="SFLD" id="SFLDS00029">
    <property type="entry name" value="Radical_SAM"/>
    <property type="match status" value="1"/>
</dbReference>
<comment type="similarity">
    <text evidence="14">Belongs to the methylthiotransferase family. MtaB subfamily.</text>
</comment>
<organism evidence="18 19">
    <name type="scientific">Peredibacter starrii</name>
    <dbReference type="NCBI Taxonomy" id="28202"/>
    <lineage>
        <taxon>Bacteria</taxon>
        <taxon>Pseudomonadati</taxon>
        <taxon>Bdellovibrionota</taxon>
        <taxon>Bacteriovoracia</taxon>
        <taxon>Bacteriovoracales</taxon>
        <taxon>Bacteriovoracaceae</taxon>
        <taxon>Peredibacter</taxon>
    </lineage>
</organism>
<evidence type="ECO:0000259" key="17">
    <source>
        <dbReference type="PROSITE" id="PS51918"/>
    </source>
</evidence>
<dbReference type="GO" id="GO:0046872">
    <property type="term" value="F:metal ion binding"/>
    <property type="evidence" value="ECO:0007669"/>
    <property type="project" value="UniProtKB-KW"/>
</dbReference>
<protein>
    <recommendedName>
        <fullName evidence="15">Threonylcarbamoyladenosine tRNA methylthiotransferase MtaB</fullName>
        <ecNumber evidence="3">2.8.4.5</ecNumber>
    </recommendedName>
    <alternativeName>
        <fullName evidence="12">tRNA-t(6)A37 methylthiotransferase</fullName>
    </alternativeName>
</protein>
<dbReference type="PANTHER" id="PTHR43020">
    <property type="entry name" value="CDK5 REGULATORY SUBUNIT-ASSOCIATED PROTEIN 1"/>
    <property type="match status" value="1"/>
</dbReference>
<dbReference type="GO" id="GO:0035597">
    <property type="term" value="F:tRNA-2-methylthio-N(6)-dimethylallyladenosine(37) synthase activity"/>
    <property type="evidence" value="ECO:0007669"/>
    <property type="project" value="TreeGrafter"/>
</dbReference>
<dbReference type="PROSITE" id="PS51449">
    <property type="entry name" value="MTTASE_N"/>
    <property type="match status" value="1"/>
</dbReference>
<dbReference type="RefSeq" id="WP_321394042.1">
    <property type="nucleotide sequence ID" value="NZ_CP139487.1"/>
</dbReference>
<dbReference type="InterPro" id="IPR023404">
    <property type="entry name" value="rSAM_horseshoe"/>
</dbReference>
<dbReference type="FunFam" id="3.80.30.20:FF:000001">
    <property type="entry name" value="tRNA-2-methylthio-N(6)-dimethylallyladenosine synthase 2"/>
    <property type="match status" value="1"/>
</dbReference>
<keyword evidence="8" id="KW-0819">tRNA processing</keyword>
<dbReference type="Pfam" id="PF04055">
    <property type="entry name" value="Radical_SAM"/>
    <property type="match status" value="1"/>
</dbReference>
<keyword evidence="7" id="KW-0949">S-adenosyl-L-methionine</keyword>
<dbReference type="InterPro" id="IPR007197">
    <property type="entry name" value="rSAM"/>
</dbReference>
<dbReference type="InterPro" id="IPR006638">
    <property type="entry name" value="Elp3/MiaA/NifB-like_rSAM"/>
</dbReference>
<dbReference type="SUPFAM" id="SSF102114">
    <property type="entry name" value="Radical SAM enzymes"/>
    <property type="match status" value="1"/>
</dbReference>
<evidence type="ECO:0000256" key="15">
    <source>
        <dbReference type="ARBA" id="ARBA00069898"/>
    </source>
</evidence>
<dbReference type="InterPro" id="IPR020612">
    <property type="entry name" value="Methylthiotransferase_CS"/>
</dbReference>
<dbReference type="PROSITE" id="PS51918">
    <property type="entry name" value="RADICAL_SAM"/>
    <property type="match status" value="1"/>
</dbReference>
<feature type="domain" description="MTTase N-terminal" evidence="16">
    <location>
        <begin position="9"/>
        <end position="121"/>
    </location>
</feature>
<reference evidence="18 19" key="1">
    <citation type="submission" date="2023-11" db="EMBL/GenBank/DDBJ databases">
        <title>Peredibacter starrii A3.12.</title>
        <authorList>
            <person name="Mitchell R.J."/>
        </authorList>
    </citation>
    <scope>NUCLEOTIDE SEQUENCE [LARGE SCALE GENOMIC DNA]</scope>
    <source>
        <strain evidence="18 19">A3.12</strain>
    </source>
</reference>
<dbReference type="InterPro" id="IPR005839">
    <property type="entry name" value="Methylthiotransferase"/>
</dbReference>
<dbReference type="CDD" id="cd01335">
    <property type="entry name" value="Radical_SAM"/>
    <property type="match status" value="1"/>
</dbReference>
<dbReference type="NCBIfam" id="TIGR00089">
    <property type="entry name" value="MiaB/RimO family radical SAM methylthiotransferase"/>
    <property type="match status" value="1"/>
</dbReference>
<evidence type="ECO:0000256" key="2">
    <source>
        <dbReference type="ARBA" id="ARBA00002399"/>
    </source>
</evidence>
<gene>
    <name evidence="18" type="primary">mtaB</name>
    <name evidence="18" type="ORF">SOO65_18675</name>
</gene>
<comment type="cofactor">
    <cofactor evidence="1">
        <name>[4Fe-4S] cluster</name>
        <dbReference type="ChEBI" id="CHEBI:49883"/>
    </cofactor>
</comment>
<dbReference type="GO" id="GO:0051539">
    <property type="term" value="F:4 iron, 4 sulfur cluster binding"/>
    <property type="evidence" value="ECO:0007669"/>
    <property type="project" value="UniProtKB-KW"/>
</dbReference>
<dbReference type="NCBIfam" id="TIGR01579">
    <property type="entry name" value="MiaB-like-C"/>
    <property type="match status" value="1"/>
</dbReference>
<evidence type="ECO:0000256" key="3">
    <source>
        <dbReference type="ARBA" id="ARBA00013273"/>
    </source>
</evidence>
<sequence>METTNLTSKKVSFHTLGCRLNFSESGSIAQGFVDRGYEVVEFGNQADVVFLNTCTVTDGADSTCRNLIRKAQASSPEAKIVVAGCYAQMEADKIKNMQGVDLILGTSEKYKVFDYLDSEADQEVHIDKSSDFWGAATTLADSHTRAFLKIQDGCNYVCSFCIIPFARGRSRTISVEDAIREAKELAAKGFKEIVLTGVNIGEYEAISGEKLTDLVKLIADIPTVERLRLGSVEPNTMTRELLETLKATGKYQDHFHIPMQSGSDAILTSMRRKYNSTQYKEIISMVRSYFPQAAFGADVIVGYPGETEEQFLETFNLLRTLPITHFHVFPYSKRKGTTASKMDNHIQTSVKKDRVRTLMMLGDAKLDEFSANFVGNTTNVLFENEADGFWEGYSSNYLRVRVKSTENLKNEVRSVRVDSYVGGKLIGTI</sequence>
<keyword evidence="5" id="KW-0963">Cytoplasm</keyword>
<keyword evidence="19" id="KW-1185">Reference proteome</keyword>
<keyword evidence="6" id="KW-0808">Transferase</keyword>
<dbReference type="FunFam" id="3.40.50.12160:FF:000004">
    <property type="entry name" value="Threonylcarbamoyladenosine tRNA methylthiotransferase MtaB"/>
    <property type="match status" value="1"/>
</dbReference>
<dbReference type="InterPro" id="IPR006467">
    <property type="entry name" value="MiaB-like_bact"/>
</dbReference>
<evidence type="ECO:0000256" key="9">
    <source>
        <dbReference type="ARBA" id="ARBA00022723"/>
    </source>
</evidence>
<dbReference type="Pfam" id="PF00919">
    <property type="entry name" value="UPF0004"/>
    <property type="match status" value="1"/>
</dbReference>
<keyword evidence="9" id="KW-0479">Metal-binding</keyword>
<evidence type="ECO:0000313" key="18">
    <source>
        <dbReference type="EMBL" id="WPU64723.1"/>
    </source>
</evidence>
<dbReference type="InterPro" id="IPR038135">
    <property type="entry name" value="Methylthiotransferase_N_sf"/>
</dbReference>
<evidence type="ECO:0000256" key="6">
    <source>
        <dbReference type="ARBA" id="ARBA00022679"/>
    </source>
</evidence>
<evidence type="ECO:0000256" key="14">
    <source>
        <dbReference type="ARBA" id="ARBA00061574"/>
    </source>
</evidence>
<dbReference type="GO" id="GO:0005829">
    <property type="term" value="C:cytosol"/>
    <property type="evidence" value="ECO:0007669"/>
    <property type="project" value="TreeGrafter"/>
</dbReference>
<dbReference type="SFLD" id="SFLDG01061">
    <property type="entry name" value="methylthiotransferase"/>
    <property type="match status" value="1"/>
</dbReference>
<dbReference type="InterPro" id="IPR058240">
    <property type="entry name" value="rSAM_sf"/>
</dbReference>
<evidence type="ECO:0000256" key="11">
    <source>
        <dbReference type="ARBA" id="ARBA00023014"/>
    </source>
</evidence>
<dbReference type="EMBL" id="CP139487">
    <property type="protein sequence ID" value="WPU64723.1"/>
    <property type="molecule type" value="Genomic_DNA"/>
</dbReference>
<evidence type="ECO:0000256" key="7">
    <source>
        <dbReference type="ARBA" id="ARBA00022691"/>
    </source>
</evidence>
<dbReference type="Proteomes" id="UP001324634">
    <property type="component" value="Chromosome"/>
</dbReference>
<dbReference type="GO" id="GO:0035598">
    <property type="term" value="F:tRNA (N(6)-L-threonylcarbamoyladenosine(37)-C(2))-methylthiotransferase activity"/>
    <property type="evidence" value="ECO:0007669"/>
    <property type="project" value="UniProtKB-EC"/>
</dbReference>
<dbReference type="SMART" id="SM00729">
    <property type="entry name" value="Elp3"/>
    <property type="match status" value="1"/>
</dbReference>
<keyword evidence="4" id="KW-0004">4Fe-4S</keyword>
<dbReference type="KEGG" id="psti:SOO65_18675"/>
<evidence type="ECO:0000256" key="5">
    <source>
        <dbReference type="ARBA" id="ARBA00022490"/>
    </source>
</evidence>
<dbReference type="EC" id="2.8.4.5" evidence="3"/>
<accession>A0AAX4HN22</accession>
<feature type="domain" description="Radical SAM core" evidence="17">
    <location>
        <begin position="140"/>
        <end position="368"/>
    </location>
</feature>
<dbReference type="PROSITE" id="PS01278">
    <property type="entry name" value="MTTASE_RADICAL"/>
    <property type="match status" value="1"/>
</dbReference>
<comment type="function">
    <text evidence="2">Catalyzes the methylthiolation of N6-threonylcarbamoyladenosine (t(6)A), leading to the formation of 2-methylthio-N6-threonylcarbamoyladenosine (ms(2)t(6)A) at position 37 in tRNAs that read codons beginning with adenine.</text>
</comment>